<feature type="domain" description="Outer membrane protein beta-barrel" evidence="2">
    <location>
        <begin position="24"/>
        <end position="158"/>
    </location>
</feature>
<dbReference type="Proteomes" id="UP000236731">
    <property type="component" value="Unassembled WGS sequence"/>
</dbReference>
<keyword evidence="1" id="KW-0732">Signal</keyword>
<feature type="chain" id="PRO_5009289774" evidence="1">
    <location>
        <begin position="22"/>
        <end position="188"/>
    </location>
</feature>
<dbReference type="RefSeq" id="WP_103906020.1">
    <property type="nucleotide sequence ID" value="NZ_CP049246.1"/>
</dbReference>
<name>A0A1H5XRX7_9SPHI</name>
<accession>A0A1H5XRX7</accession>
<organism evidence="3 4">
    <name type="scientific">Sphingobacterium lactis</name>
    <dbReference type="NCBI Taxonomy" id="797291"/>
    <lineage>
        <taxon>Bacteria</taxon>
        <taxon>Pseudomonadati</taxon>
        <taxon>Bacteroidota</taxon>
        <taxon>Sphingobacteriia</taxon>
        <taxon>Sphingobacteriales</taxon>
        <taxon>Sphingobacteriaceae</taxon>
        <taxon>Sphingobacterium</taxon>
    </lineage>
</organism>
<evidence type="ECO:0000256" key="1">
    <source>
        <dbReference type="SAM" id="SignalP"/>
    </source>
</evidence>
<feature type="signal peptide" evidence="1">
    <location>
        <begin position="1"/>
        <end position="21"/>
    </location>
</feature>
<evidence type="ECO:0000313" key="3">
    <source>
        <dbReference type="EMBL" id="SEG14471.1"/>
    </source>
</evidence>
<dbReference type="AlphaFoldDB" id="A0A1H5XRX7"/>
<evidence type="ECO:0000313" key="4">
    <source>
        <dbReference type="Proteomes" id="UP000236731"/>
    </source>
</evidence>
<proteinExistence type="predicted"/>
<dbReference type="OrthoDB" id="703822at2"/>
<evidence type="ECO:0000259" key="2">
    <source>
        <dbReference type="Pfam" id="PF13568"/>
    </source>
</evidence>
<reference evidence="4" key="1">
    <citation type="submission" date="2016-10" db="EMBL/GenBank/DDBJ databases">
        <authorList>
            <person name="Varghese N."/>
            <person name="Submissions S."/>
        </authorList>
    </citation>
    <scope>NUCLEOTIDE SEQUENCE [LARGE SCALE GENOMIC DNA]</scope>
    <source>
        <strain evidence="4">DSM 22361</strain>
    </source>
</reference>
<gene>
    <name evidence="3" type="ORF">SAMN05421877_105100</name>
</gene>
<dbReference type="InterPro" id="IPR025665">
    <property type="entry name" value="Beta-barrel_OMP_2"/>
</dbReference>
<dbReference type="EMBL" id="FNUT01000005">
    <property type="protein sequence ID" value="SEG14471.1"/>
    <property type="molecule type" value="Genomic_DNA"/>
</dbReference>
<sequence>MCRIVLLIVSVLFLSVRHADAQIGAGLLLGGNLSKGDGPYYRSQHKLGLQVGGYLNFPITNRLSIQPEPQFSIARVHTLDAGADIGNSIEHGNKSLQYFSVPVLLKFELIPQLSVFAGAEYNKLLNGNSYTMRNRGDAFRDGSKIGYTLGFEISRFYFRYRHIGDIDHLSSHHSDLQQYQLGVKWRLF</sequence>
<keyword evidence="4" id="KW-1185">Reference proteome</keyword>
<protein>
    <submittedName>
        <fullName evidence="3">Outer membrane protein beta-barrel domain-containing protein</fullName>
    </submittedName>
</protein>
<dbReference type="Pfam" id="PF13568">
    <property type="entry name" value="OMP_b-brl_2"/>
    <property type="match status" value="1"/>
</dbReference>